<sequence length="498" mass="53016">LVALAPGLVRYHTHELSRQAVVLVDDEHGGLPGGGFRVFHLPLHALAVEHGGERTSNSVALGAVAAMLDLDFALLEQELRTGFDGRNREMAEKNVRSARGGYDACRKRSGPLARLATRPVPPGRRLITGADALALGAIAGGARYATGYPMSPGSGVLEACARYADRAGLIVEQAEDEVAAINQACGAAFGGAPALVATAGGGLCLMNEGLSLAGMTETGVVVMSGMRPGPATGLATRTAQADLLFVLTCGHGEFPRAVLCPADGAAAFRAAAKAVRLAERYQAPVILLFDQWLADARWTIGAFEFETAPGPDRYEGPAGEYRRYRVTDSGISPRILPGTPGELVYVDSDEHTEEGHITESAEVRNAMVEKRARKAALLAREIAPPERWPDEDAEALIACFGSTRGPVREAVARLRRTGRSVAVLHFGEVWPFPAAATIELARRSRRLFTVEGNATAQLGQLLAQECGLRVEGSVLRYDGRQFRVAEVREALARKLGEK</sequence>
<protein>
    <submittedName>
        <fullName evidence="5">2-oxoacid:acceptor oxidoreductase subunit alpha</fullName>
    </submittedName>
</protein>
<dbReference type="SUPFAM" id="SSF52518">
    <property type="entry name" value="Thiamin diphosphate-binding fold (THDP-binding)"/>
    <property type="match status" value="1"/>
</dbReference>
<dbReference type="SUPFAM" id="SSF52922">
    <property type="entry name" value="TK C-terminal domain-like"/>
    <property type="match status" value="1"/>
</dbReference>
<gene>
    <name evidence="5" type="ORF">ENN51_02905</name>
</gene>
<keyword evidence="1" id="KW-0560">Oxidoreductase</keyword>
<proteinExistence type="predicted"/>
<dbReference type="SUPFAM" id="SSF53323">
    <property type="entry name" value="Pyruvate-ferredoxin oxidoreductase, PFOR, domain III"/>
    <property type="match status" value="1"/>
</dbReference>
<dbReference type="GO" id="GO:0006979">
    <property type="term" value="P:response to oxidative stress"/>
    <property type="evidence" value="ECO:0007669"/>
    <property type="project" value="TreeGrafter"/>
</dbReference>
<organism evidence="5">
    <name type="scientific">candidate division WOR-3 bacterium</name>
    <dbReference type="NCBI Taxonomy" id="2052148"/>
    <lineage>
        <taxon>Bacteria</taxon>
        <taxon>Bacteria division WOR-3</taxon>
    </lineage>
</organism>
<feature type="domain" description="Pyruvate:ferredoxin oxidoreductase core" evidence="4">
    <location>
        <begin position="393"/>
        <end position="472"/>
    </location>
</feature>
<evidence type="ECO:0000259" key="2">
    <source>
        <dbReference type="Pfam" id="PF01558"/>
    </source>
</evidence>
<dbReference type="PANTHER" id="PTHR32154">
    <property type="entry name" value="PYRUVATE-FLAVODOXIN OXIDOREDUCTASE-RELATED"/>
    <property type="match status" value="1"/>
</dbReference>
<evidence type="ECO:0000259" key="3">
    <source>
        <dbReference type="Pfam" id="PF01855"/>
    </source>
</evidence>
<dbReference type="Pfam" id="PF01855">
    <property type="entry name" value="POR_N"/>
    <property type="match status" value="1"/>
</dbReference>
<feature type="non-terminal residue" evidence="5">
    <location>
        <position position="1"/>
    </location>
</feature>
<dbReference type="Gene3D" id="3.40.50.970">
    <property type="match status" value="1"/>
</dbReference>
<dbReference type="Pfam" id="PF01558">
    <property type="entry name" value="POR"/>
    <property type="match status" value="1"/>
</dbReference>
<evidence type="ECO:0000256" key="1">
    <source>
        <dbReference type="ARBA" id="ARBA00023002"/>
    </source>
</evidence>
<evidence type="ECO:0000313" key="5">
    <source>
        <dbReference type="EMBL" id="HDQ99222.1"/>
    </source>
</evidence>
<dbReference type="PANTHER" id="PTHR32154:SF20">
    <property type="entry name" value="2-OXOGLUTARATE OXIDOREDUCTASE SUBUNIT KORA"/>
    <property type="match status" value="1"/>
</dbReference>
<dbReference type="GO" id="GO:0016903">
    <property type="term" value="F:oxidoreductase activity, acting on the aldehyde or oxo group of donors"/>
    <property type="evidence" value="ECO:0007669"/>
    <property type="project" value="InterPro"/>
</dbReference>
<dbReference type="Proteomes" id="UP000885672">
    <property type="component" value="Unassembled WGS sequence"/>
</dbReference>
<evidence type="ECO:0000259" key="4">
    <source>
        <dbReference type="Pfam" id="PF17147"/>
    </source>
</evidence>
<reference evidence="5" key="1">
    <citation type="journal article" date="2020" name="mSystems">
        <title>Genome- and Community-Level Interaction Insights into Carbon Utilization and Element Cycling Functions of Hydrothermarchaeota in Hydrothermal Sediment.</title>
        <authorList>
            <person name="Zhou Z."/>
            <person name="Liu Y."/>
            <person name="Xu W."/>
            <person name="Pan J."/>
            <person name="Luo Z.H."/>
            <person name="Li M."/>
        </authorList>
    </citation>
    <scope>NUCLEOTIDE SEQUENCE [LARGE SCALE GENOMIC DNA]</scope>
    <source>
        <strain evidence="5">SpSt-1182</strain>
    </source>
</reference>
<dbReference type="Gene3D" id="3.40.50.920">
    <property type="match status" value="1"/>
</dbReference>
<accession>A0A7V0T4W2</accession>
<dbReference type="AlphaFoldDB" id="A0A7V0T4W2"/>
<dbReference type="NCBIfam" id="TIGR03710">
    <property type="entry name" value="OAFO_sf"/>
    <property type="match status" value="1"/>
</dbReference>
<dbReference type="EMBL" id="DSBX01000114">
    <property type="protein sequence ID" value="HDQ99222.1"/>
    <property type="molecule type" value="Genomic_DNA"/>
</dbReference>
<dbReference type="InterPro" id="IPR002869">
    <property type="entry name" value="Pyrv_flavodox_OxRed_cen"/>
</dbReference>
<dbReference type="InterPro" id="IPR029061">
    <property type="entry name" value="THDP-binding"/>
</dbReference>
<dbReference type="InterPro" id="IPR002880">
    <property type="entry name" value="Pyrv_Fd/Flavodoxin_OxRdtase_N"/>
</dbReference>
<feature type="domain" description="Pyruvate/ketoisovalerate oxidoreductase catalytic" evidence="2">
    <location>
        <begin position="3"/>
        <end position="103"/>
    </location>
</feature>
<dbReference type="InterPro" id="IPR033412">
    <property type="entry name" value="PFOR_II"/>
</dbReference>
<dbReference type="Pfam" id="PF17147">
    <property type="entry name" value="PFOR_II"/>
    <property type="match status" value="1"/>
</dbReference>
<dbReference type="InterPro" id="IPR022367">
    <property type="entry name" value="2-oxoacid/accept_OxRdtase_asu"/>
</dbReference>
<dbReference type="InterPro" id="IPR009014">
    <property type="entry name" value="Transketo_C/PFOR_II"/>
</dbReference>
<dbReference type="InterPro" id="IPR050722">
    <property type="entry name" value="Pyruvate:ferred/Flavod_OxRd"/>
</dbReference>
<feature type="domain" description="Pyruvate flavodoxin/ferredoxin oxidoreductase pyrimidine binding" evidence="3">
    <location>
        <begin position="136"/>
        <end position="369"/>
    </location>
</feature>
<dbReference type="Gene3D" id="3.40.920.10">
    <property type="entry name" value="Pyruvate-ferredoxin oxidoreductase, PFOR, domain III"/>
    <property type="match status" value="1"/>
</dbReference>
<name>A0A7V0T4W2_UNCW3</name>
<comment type="caution">
    <text evidence="5">The sequence shown here is derived from an EMBL/GenBank/DDBJ whole genome shotgun (WGS) entry which is preliminary data.</text>
</comment>
<dbReference type="CDD" id="cd07034">
    <property type="entry name" value="TPP_PYR_PFOR_IOR-alpha_like"/>
    <property type="match status" value="1"/>
</dbReference>
<dbReference type="InterPro" id="IPR019752">
    <property type="entry name" value="Pyrv/ketoisovalerate_OxRed_cat"/>
</dbReference>